<dbReference type="InterPro" id="IPR002934">
    <property type="entry name" value="Polymerase_NTP_transf_dom"/>
</dbReference>
<organism evidence="2 3">
    <name type="scientific">Pontiella desulfatans</name>
    <dbReference type="NCBI Taxonomy" id="2750659"/>
    <lineage>
        <taxon>Bacteria</taxon>
        <taxon>Pseudomonadati</taxon>
        <taxon>Kiritimatiellota</taxon>
        <taxon>Kiritimatiellia</taxon>
        <taxon>Kiritimatiellales</taxon>
        <taxon>Pontiellaceae</taxon>
        <taxon>Pontiella</taxon>
    </lineage>
</organism>
<accession>A0A6C2TWH2</accession>
<dbReference type="Gene3D" id="3.30.460.10">
    <property type="entry name" value="Beta Polymerase, domain 2"/>
    <property type="match status" value="1"/>
</dbReference>
<protein>
    <recommendedName>
        <fullName evidence="1">Polymerase nucleotidyl transferase domain-containing protein</fullName>
    </recommendedName>
</protein>
<dbReference type="AlphaFoldDB" id="A0A6C2TWH2"/>
<dbReference type="GO" id="GO:0016779">
    <property type="term" value="F:nucleotidyltransferase activity"/>
    <property type="evidence" value="ECO:0007669"/>
    <property type="project" value="InterPro"/>
</dbReference>
<name>A0A6C2TWH2_PONDE</name>
<evidence type="ECO:0000259" key="1">
    <source>
        <dbReference type="Pfam" id="PF01909"/>
    </source>
</evidence>
<dbReference type="CDD" id="cd05403">
    <property type="entry name" value="NT_KNTase_like"/>
    <property type="match status" value="1"/>
</dbReference>
<gene>
    <name evidence="2" type="ORF">PDESU_00221</name>
</gene>
<dbReference type="RefSeq" id="WP_136077416.1">
    <property type="nucleotide sequence ID" value="NZ_CAAHFG010000001.1"/>
</dbReference>
<dbReference type="InterPro" id="IPR043519">
    <property type="entry name" value="NT_sf"/>
</dbReference>
<dbReference type="Proteomes" id="UP000366872">
    <property type="component" value="Unassembled WGS sequence"/>
</dbReference>
<dbReference type="Pfam" id="PF01909">
    <property type="entry name" value="NTP_transf_2"/>
    <property type="match status" value="1"/>
</dbReference>
<feature type="domain" description="Polymerase nucleotidyl transferase" evidence="1">
    <location>
        <begin position="10"/>
        <end position="89"/>
    </location>
</feature>
<dbReference type="EMBL" id="CAAHFG010000001">
    <property type="protein sequence ID" value="VGO11676.1"/>
    <property type="molecule type" value="Genomic_DNA"/>
</dbReference>
<sequence length="96" mass="10933">MIDLPQEQLETVRRILSGHVHGAEIRVFGSRVQGNAKPWSDLDLVIIGNKKLELGALGDLREAFEESDLPIRIDVLDWHSISSEFRKVIQARFELL</sequence>
<proteinExistence type="predicted"/>
<dbReference type="SUPFAM" id="SSF81301">
    <property type="entry name" value="Nucleotidyltransferase"/>
    <property type="match status" value="1"/>
</dbReference>
<evidence type="ECO:0000313" key="3">
    <source>
        <dbReference type="Proteomes" id="UP000366872"/>
    </source>
</evidence>
<reference evidence="2 3" key="1">
    <citation type="submission" date="2019-04" db="EMBL/GenBank/DDBJ databases">
        <authorList>
            <person name="Van Vliet M D."/>
        </authorList>
    </citation>
    <scope>NUCLEOTIDE SEQUENCE [LARGE SCALE GENOMIC DNA]</scope>
    <source>
        <strain evidence="2 3">F1</strain>
    </source>
</reference>
<keyword evidence="3" id="KW-1185">Reference proteome</keyword>
<evidence type="ECO:0000313" key="2">
    <source>
        <dbReference type="EMBL" id="VGO11676.1"/>
    </source>
</evidence>